<organism evidence="1 2">
    <name type="scientific">Rhodocytophaga rosea</name>
    <dbReference type="NCBI Taxonomy" id="2704465"/>
    <lineage>
        <taxon>Bacteria</taxon>
        <taxon>Pseudomonadati</taxon>
        <taxon>Bacteroidota</taxon>
        <taxon>Cytophagia</taxon>
        <taxon>Cytophagales</taxon>
        <taxon>Rhodocytophagaceae</taxon>
        <taxon>Rhodocytophaga</taxon>
    </lineage>
</organism>
<dbReference type="KEGG" id="rhoz:GXP67_30240"/>
<dbReference type="RefSeq" id="WP_162446605.1">
    <property type="nucleotide sequence ID" value="NZ_CP048222.1"/>
</dbReference>
<gene>
    <name evidence="1" type="ORF">GXP67_30240</name>
</gene>
<dbReference type="InterPro" id="IPR009959">
    <property type="entry name" value="Cyclase_SnoaL-like"/>
</dbReference>
<accession>A0A6C0GRD8</accession>
<dbReference type="AlphaFoldDB" id="A0A6C0GRD8"/>
<evidence type="ECO:0000313" key="1">
    <source>
        <dbReference type="EMBL" id="QHT70629.1"/>
    </source>
</evidence>
<sequence length="145" mass="16174">MKTKELQTLSLKNTCVEFLFAYQQKNIDKMLSLCEPDGTVHFIPLGENGKGTISQLGKGIWTALIDCFPDIDNTLDAAIAEGEDTVRCQVVIRGTQAKDFADIPSKGLSFDSDHIFIFHLNNENLIDQITITWNHADFKRQLGAS</sequence>
<reference evidence="1 2" key="1">
    <citation type="submission" date="2020-01" db="EMBL/GenBank/DDBJ databases">
        <authorList>
            <person name="Kim M.K."/>
        </authorList>
    </citation>
    <scope>NUCLEOTIDE SEQUENCE [LARGE SCALE GENOMIC DNA]</scope>
    <source>
        <strain evidence="1 2">172606-1</strain>
    </source>
</reference>
<name>A0A6C0GRD8_9BACT</name>
<dbReference type="Proteomes" id="UP000480178">
    <property type="component" value="Chromosome"/>
</dbReference>
<keyword evidence="2" id="KW-1185">Reference proteome</keyword>
<evidence type="ECO:0000313" key="2">
    <source>
        <dbReference type="Proteomes" id="UP000480178"/>
    </source>
</evidence>
<protein>
    <submittedName>
        <fullName evidence="1">Nuclear transport factor 2 family protein</fullName>
    </submittedName>
</protein>
<dbReference type="Pfam" id="PF07366">
    <property type="entry name" value="SnoaL"/>
    <property type="match status" value="1"/>
</dbReference>
<dbReference type="GO" id="GO:0030638">
    <property type="term" value="P:polyketide metabolic process"/>
    <property type="evidence" value="ECO:0007669"/>
    <property type="project" value="InterPro"/>
</dbReference>
<dbReference type="Gene3D" id="3.10.450.50">
    <property type="match status" value="1"/>
</dbReference>
<proteinExistence type="predicted"/>
<dbReference type="EMBL" id="CP048222">
    <property type="protein sequence ID" value="QHT70629.1"/>
    <property type="molecule type" value="Genomic_DNA"/>
</dbReference>
<dbReference type="SUPFAM" id="SSF54427">
    <property type="entry name" value="NTF2-like"/>
    <property type="match status" value="1"/>
</dbReference>
<dbReference type="InterPro" id="IPR032710">
    <property type="entry name" value="NTF2-like_dom_sf"/>
</dbReference>